<dbReference type="Pfam" id="PF01547">
    <property type="entry name" value="SBP_bac_1"/>
    <property type="match status" value="1"/>
</dbReference>
<dbReference type="InterPro" id="IPR006059">
    <property type="entry name" value="SBP"/>
</dbReference>
<gene>
    <name evidence="3" type="ORF">ACFSB2_04005</name>
</gene>
<keyword evidence="2" id="KW-0813">Transport</keyword>
<dbReference type="PANTHER" id="PTHR43649">
    <property type="entry name" value="ARABINOSE-BINDING PROTEIN-RELATED"/>
    <property type="match status" value="1"/>
</dbReference>
<dbReference type="Proteomes" id="UP001597079">
    <property type="component" value="Unassembled WGS sequence"/>
</dbReference>
<dbReference type="PANTHER" id="PTHR43649:SF29">
    <property type="entry name" value="OSMOPROTECTIVE COMPOUNDS-BINDING PROTEIN GGTB"/>
    <property type="match status" value="1"/>
</dbReference>
<proteinExistence type="inferred from homology"/>
<dbReference type="PROSITE" id="PS51257">
    <property type="entry name" value="PROKAR_LIPOPROTEIN"/>
    <property type="match status" value="1"/>
</dbReference>
<evidence type="ECO:0000256" key="2">
    <source>
        <dbReference type="ARBA" id="ARBA00022448"/>
    </source>
</evidence>
<keyword evidence="4" id="KW-1185">Reference proteome</keyword>
<evidence type="ECO:0000313" key="3">
    <source>
        <dbReference type="EMBL" id="MFD1673872.1"/>
    </source>
</evidence>
<dbReference type="SUPFAM" id="SSF53850">
    <property type="entry name" value="Periplasmic binding protein-like II"/>
    <property type="match status" value="1"/>
</dbReference>
<comment type="similarity">
    <text evidence="1">Belongs to the bacterial solute-binding protein 1 family.</text>
</comment>
<reference evidence="4" key="1">
    <citation type="journal article" date="2019" name="Int. J. Syst. Evol. Microbiol.">
        <title>The Global Catalogue of Microorganisms (GCM) 10K type strain sequencing project: providing services to taxonomists for standard genome sequencing and annotation.</title>
        <authorList>
            <consortium name="The Broad Institute Genomics Platform"/>
            <consortium name="The Broad Institute Genome Sequencing Center for Infectious Disease"/>
            <person name="Wu L."/>
            <person name="Ma J."/>
        </authorList>
    </citation>
    <scope>NUCLEOTIDE SEQUENCE [LARGE SCALE GENOMIC DNA]</scope>
    <source>
        <strain evidence="4">CGMCC 1.12286</strain>
    </source>
</reference>
<dbReference type="RefSeq" id="WP_377941441.1">
    <property type="nucleotide sequence ID" value="NZ_JBHUCX010000013.1"/>
</dbReference>
<accession>A0ABW4JC18</accession>
<name>A0ABW4JC18_9BACL</name>
<sequence>MEKSKAVLIATTVLIAMGATVGCGNASGGGKSNGKITLTISEWTNPPAIAATKKLDKEFEKAHPNVTINLVDAPTSGSAWTTLTNTEMKAHNVDVMAQYSISGQVPQSYMTGLQPSTLEEWIDAGDIKDLTNEPFMKKDFLPGIQQQMMGYKGKIWGATMASYGRGGVFYNEALFKKYNLSIPTTYSQLLNVCKVFAAHGITPLMVGAKDGWDQMITEDAIQQMIPHSDADALNKSLWTGKTTWSSDPVFKTAMTEYQQLSQYFEPNAFGEPYAPTPGLFANGKAAMLVDGTWDGLSIEQANPKLKFSWFPLPMTQDPAKNQMQVAGDFTWVIPTKAPHAALALDYVKFFSEPAHYKQWENMVGAIPTEKMSTVNLPWMKTELQYSPKSEQEFHIFQPTAATGSLLYFPNDTAYLKPQGQYSLADLLSKSTQEWLAAVHH</sequence>
<evidence type="ECO:0000256" key="1">
    <source>
        <dbReference type="ARBA" id="ARBA00008520"/>
    </source>
</evidence>
<comment type="caution">
    <text evidence="3">The sequence shown here is derived from an EMBL/GenBank/DDBJ whole genome shotgun (WGS) entry which is preliminary data.</text>
</comment>
<dbReference type="Gene3D" id="3.40.190.10">
    <property type="entry name" value="Periplasmic binding protein-like II"/>
    <property type="match status" value="2"/>
</dbReference>
<dbReference type="EMBL" id="JBHUCX010000013">
    <property type="protein sequence ID" value="MFD1673872.1"/>
    <property type="molecule type" value="Genomic_DNA"/>
</dbReference>
<dbReference type="InterPro" id="IPR050490">
    <property type="entry name" value="Bact_solute-bd_prot1"/>
</dbReference>
<organism evidence="3 4">
    <name type="scientific">Alicyclobacillus fodiniaquatilis</name>
    <dbReference type="NCBI Taxonomy" id="1661150"/>
    <lineage>
        <taxon>Bacteria</taxon>
        <taxon>Bacillati</taxon>
        <taxon>Bacillota</taxon>
        <taxon>Bacilli</taxon>
        <taxon>Bacillales</taxon>
        <taxon>Alicyclobacillaceae</taxon>
        <taxon>Alicyclobacillus</taxon>
    </lineage>
</organism>
<evidence type="ECO:0000313" key="4">
    <source>
        <dbReference type="Proteomes" id="UP001597079"/>
    </source>
</evidence>
<protein>
    <submittedName>
        <fullName evidence="3">ABC transporter substrate-binding protein</fullName>
    </submittedName>
</protein>